<dbReference type="InterPro" id="IPR002942">
    <property type="entry name" value="S4_RNA-bd"/>
</dbReference>
<dbReference type="InterPro" id="IPR006145">
    <property type="entry name" value="PsdUridine_synth_RsuA/RluA"/>
</dbReference>
<feature type="non-terminal residue" evidence="6">
    <location>
        <position position="253"/>
    </location>
</feature>
<name>B8CBS5_THAPS</name>
<evidence type="ECO:0000259" key="4">
    <source>
        <dbReference type="Pfam" id="PF00849"/>
    </source>
</evidence>
<organism evidence="6 7">
    <name type="scientific">Thalassiosira pseudonana</name>
    <name type="common">Marine diatom</name>
    <name type="synonym">Cyclotella nana</name>
    <dbReference type="NCBI Taxonomy" id="35128"/>
    <lineage>
        <taxon>Eukaryota</taxon>
        <taxon>Sar</taxon>
        <taxon>Stramenopiles</taxon>
        <taxon>Ochrophyta</taxon>
        <taxon>Bacillariophyta</taxon>
        <taxon>Coscinodiscophyceae</taxon>
        <taxon>Thalassiosirophycidae</taxon>
        <taxon>Thalassiosirales</taxon>
        <taxon>Thalassiosiraceae</taxon>
        <taxon>Thalassiosira</taxon>
    </lineage>
</organism>
<dbReference type="SUPFAM" id="SSF55174">
    <property type="entry name" value="Alpha-L RNA-binding motif"/>
    <property type="match status" value="1"/>
</dbReference>
<dbReference type="GO" id="GO:0009982">
    <property type="term" value="F:pseudouridine synthase activity"/>
    <property type="evidence" value="ECO:0007669"/>
    <property type="project" value="InterPro"/>
</dbReference>
<dbReference type="SUPFAM" id="SSF55120">
    <property type="entry name" value="Pseudouridine synthase"/>
    <property type="match status" value="1"/>
</dbReference>
<dbReference type="GO" id="GO:0006364">
    <property type="term" value="P:rRNA processing"/>
    <property type="evidence" value="ECO:0007669"/>
    <property type="project" value="UniProtKB-ARBA"/>
</dbReference>
<dbReference type="Pfam" id="PF00849">
    <property type="entry name" value="PseudoU_synth_2"/>
    <property type="match status" value="1"/>
</dbReference>
<dbReference type="InterPro" id="IPR050343">
    <property type="entry name" value="RsuA_PseudoU_synthase"/>
</dbReference>
<evidence type="ECO:0000313" key="6">
    <source>
        <dbReference type="EMBL" id="EED89181.1"/>
    </source>
</evidence>
<proteinExistence type="inferred from homology"/>
<keyword evidence="3" id="KW-0694">RNA-binding</keyword>
<dbReference type="RefSeq" id="XP_002293445.1">
    <property type="nucleotide sequence ID" value="XM_002293409.1"/>
</dbReference>
<dbReference type="PROSITE" id="PS50889">
    <property type="entry name" value="S4"/>
    <property type="match status" value="1"/>
</dbReference>
<sequence length="253" mass="28785">VVVSNKNVTFQPIRINKVFKKTHSRRQADQLVADGRITINDEPVHSAGQRVSNGGANSESSTQVFEYIKYWKPLGVTCTTDRRIYDNLIDALQQDGCRPKSRIFPVGRLDKETSGIILMTSDGRLPNAALRGKYKHPKTYVVKANRPVANDDIKRLREGVPLTAPTLPCKVKAVQLSTLDLSSRYLEITLVEGRNRQIRKMLEAIGYRVMELHRKSFMNLTLENLEGEGDWAHLTNREMEIVREVLDRAEQED</sequence>
<comment type="similarity">
    <text evidence="1">Belongs to the pseudouridine synthase RsuA family.</text>
</comment>
<dbReference type="HOGENOM" id="CLU_024979_1_2_1"/>
<dbReference type="InParanoid" id="B8CBS5"/>
<dbReference type="InterPro" id="IPR020094">
    <property type="entry name" value="TruA/RsuA/RluB/E/F_N"/>
</dbReference>
<feature type="domain" description="Pseudouridine synthase RsuA/RluA-like" evidence="4">
    <location>
        <begin position="67"/>
        <end position="204"/>
    </location>
</feature>
<evidence type="ECO:0000256" key="3">
    <source>
        <dbReference type="PROSITE-ProRule" id="PRU00182"/>
    </source>
</evidence>
<reference evidence="6 7" key="1">
    <citation type="journal article" date="2004" name="Science">
        <title>The genome of the diatom Thalassiosira pseudonana: ecology, evolution, and metabolism.</title>
        <authorList>
            <person name="Armbrust E.V."/>
            <person name="Berges J.A."/>
            <person name="Bowler C."/>
            <person name="Green B.R."/>
            <person name="Martinez D."/>
            <person name="Putnam N.H."/>
            <person name="Zhou S."/>
            <person name="Allen A.E."/>
            <person name="Apt K.E."/>
            <person name="Bechner M."/>
            <person name="Brzezinski M.A."/>
            <person name="Chaal B.K."/>
            <person name="Chiovitti A."/>
            <person name="Davis A.K."/>
            <person name="Demarest M.S."/>
            <person name="Detter J.C."/>
            <person name="Glavina T."/>
            <person name="Goodstein D."/>
            <person name="Hadi M.Z."/>
            <person name="Hellsten U."/>
            <person name="Hildebrand M."/>
            <person name="Jenkins B.D."/>
            <person name="Jurka J."/>
            <person name="Kapitonov V.V."/>
            <person name="Kroger N."/>
            <person name="Lau W.W."/>
            <person name="Lane T.W."/>
            <person name="Larimer F.W."/>
            <person name="Lippmeier J.C."/>
            <person name="Lucas S."/>
            <person name="Medina M."/>
            <person name="Montsant A."/>
            <person name="Obornik M."/>
            <person name="Parker M.S."/>
            <person name="Palenik B."/>
            <person name="Pazour G.J."/>
            <person name="Richardson P.M."/>
            <person name="Rynearson T.A."/>
            <person name="Saito M.A."/>
            <person name="Schwartz D.C."/>
            <person name="Thamatrakoln K."/>
            <person name="Valentin K."/>
            <person name="Vardi A."/>
            <person name="Wilkerson F.P."/>
            <person name="Rokhsar D.S."/>
        </authorList>
    </citation>
    <scope>NUCLEOTIDE SEQUENCE [LARGE SCALE GENOMIC DNA]</scope>
    <source>
        <strain evidence="6 7">CCMP1335</strain>
    </source>
</reference>
<feature type="domain" description="RNA-binding S4" evidence="5">
    <location>
        <begin position="24"/>
        <end position="52"/>
    </location>
</feature>
<dbReference type="PROSITE" id="PS01149">
    <property type="entry name" value="PSI_RSU"/>
    <property type="match status" value="1"/>
</dbReference>
<dbReference type="InterPro" id="IPR036986">
    <property type="entry name" value="S4_RNA-bd_sf"/>
</dbReference>
<dbReference type="Gene3D" id="3.30.70.580">
    <property type="entry name" value="Pseudouridine synthase I, catalytic domain, N-terminal subdomain"/>
    <property type="match status" value="1"/>
</dbReference>
<feature type="non-terminal residue" evidence="6">
    <location>
        <position position="1"/>
    </location>
</feature>
<dbReference type="InterPro" id="IPR020103">
    <property type="entry name" value="PsdUridine_synth_cat_dom_sf"/>
</dbReference>
<reference evidence="6 7" key="2">
    <citation type="journal article" date="2008" name="Nature">
        <title>The Phaeodactylum genome reveals the evolutionary history of diatom genomes.</title>
        <authorList>
            <person name="Bowler C."/>
            <person name="Allen A.E."/>
            <person name="Badger J.H."/>
            <person name="Grimwood J."/>
            <person name="Jabbari K."/>
            <person name="Kuo A."/>
            <person name="Maheswari U."/>
            <person name="Martens C."/>
            <person name="Maumus F."/>
            <person name="Otillar R.P."/>
            <person name="Rayko E."/>
            <person name="Salamov A."/>
            <person name="Vandepoele K."/>
            <person name="Beszteri B."/>
            <person name="Gruber A."/>
            <person name="Heijde M."/>
            <person name="Katinka M."/>
            <person name="Mock T."/>
            <person name="Valentin K."/>
            <person name="Verret F."/>
            <person name="Berges J.A."/>
            <person name="Brownlee C."/>
            <person name="Cadoret J.P."/>
            <person name="Chiovitti A."/>
            <person name="Choi C.J."/>
            <person name="Coesel S."/>
            <person name="De Martino A."/>
            <person name="Detter J.C."/>
            <person name="Durkin C."/>
            <person name="Falciatore A."/>
            <person name="Fournet J."/>
            <person name="Haruta M."/>
            <person name="Huysman M.J."/>
            <person name="Jenkins B.D."/>
            <person name="Jiroutova K."/>
            <person name="Jorgensen R.E."/>
            <person name="Joubert Y."/>
            <person name="Kaplan A."/>
            <person name="Kroger N."/>
            <person name="Kroth P.G."/>
            <person name="La Roche J."/>
            <person name="Lindquist E."/>
            <person name="Lommer M."/>
            <person name="Martin-Jezequel V."/>
            <person name="Lopez P.J."/>
            <person name="Lucas S."/>
            <person name="Mangogna M."/>
            <person name="McGinnis K."/>
            <person name="Medlin L.K."/>
            <person name="Montsant A."/>
            <person name="Oudot-Le Secq M.P."/>
            <person name="Napoli C."/>
            <person name="Obornik M."/>
            <person name="Parker M.S."/>
            <person name="Petit J.L."/>
            <person name="Porcel B.M."/>
            <person name="Poulsen N."/>
            <person name="Robison M."/>
            <person name="Rychlewski L."/>
            <person name="Rynearson T.A."/>
            <person name="Schmutz J."/>
            <person name="Shapiro H."/>
            <person name="Siaut M."/>
            <person name="Stanley M."/>
            <person name="Sussman M.R."/>
            <person name="Taylor A.R."/>
            <person name="Vardi A."/>
            <person name="von Dassow P."/>
            <person name="Vyverman W."/>
            <person name="Willis A."/>
            <person name="Wyrwicz L.S."/>
            <person name="Rokhsar D.S."/>
            <person name="Weissenbach J."/>
            <person name="Armbrust E.V."/>
            <person name="Green B.R."/>
            <person name="Van de Peer Y."/>
            <person name="Grigoriev I.V."/>
        </authorList>
    </citation>
    <scope>NUCLEOTIDE SEQUENCE [LARGE SCALE GENOMIC DNA]</scope>
    <source>
        <strain evidence="6 7">CCMP1335</strain>
    </source>
</reference>
<dbReference type="PANTHER" id="PTHR47683:SF2">
    <property type="entry name" value="RNA-BINDING S4 DOMAIN-CONTAINING PROTEIN"/>
    <property type="match status" value="1"/>
</dbReference>
<dbReference type="NCBIfam" id="TIGR00093">
    <property type="entry name" value="pseudouridine synthase"/>
    <property type="match status" value="1"/>
</dbReference>
<evidence type="ECO:0000313" key="7">
    <source>
        <dbReference type="Proteomes" id="UP000001449"/>
    </source>
</evidence>
<protein>
    <submittedName>
        <fullName evidence="6">Pseudouridylate synthase</fullName>
    </submittedName>
</protein>
<dbReference type="InterPro" id="IPR042092">
    <property type="entry name" value="PsdUridine_s_RsuA/RluB/E/F_cat"/>
</dbReference>
<dbReference type="GeneID" id="7447877"/>
<gene>
    <name evidence="6" type="ORF">THAPSDRAFT_264063</name>
</gene>
<dbReference type="PaxDb" id="35128-Thaps264063"/>
<dbReference type="Pfam" id="PF01479">
    <property type="entry name" value="S4"/>
    <property type="match status" value="1"/>
</dbReference>
<dbReference type="AlphaFoldDB" id="B8CBS5"/>
<dbReference type="FunCoup" id="B8CBS5">
    <property type="interactions" value="18"/>
</dbReference>
<evidence type="ECO:0000256" key="1">
    <source>
        <dbReference type="ARBA" id="ARBA00008348"/>
    </source>
</evidence>
<dbReference type="KEGG" id="tps:THAPSDRAFT_264063"/>
<dbReference type="GO" id="GO:0001522">
    <property type="term" value="P:pseudouridine synthesis"/>
    <property type="evidence" value="ECO:0007669"/>
    <property type="project" value="InterPro"/>
</dbReference>
<accession>B8CBS5</accession>
<dbReference type="GO" id="GO:0003723">
    <property type="term" value="F:RNA binding"/>
    <property type="evidence" value="ECO:0007669"/>
    <property type="project" value="UniProtKB-KW"/>
</dbReference>
<dbReference type="Gene3D" id="3.30.70.1560">
    <property type="entry name" value="Alpha-L RNA-binding motif"/>
    <property type="match status" value="1"/>
</dbReference>
<dbReference type="InterPro" id="IPR018496">
    <property type="entry name" value="PsdUridine_synth_RsuA/RluB_CS"/>
</dbReference>
<dbReference type="EMBL" id="CM000648">
    <property type="protein sequence ID" value="EED89181.1"/>
    <property type="molecule type" value="Genomic_DNA"/>
</dbReference>
<dbReference type="Gene3D" id="3.10.290.10">
    <property type="entry name" value="RNA-binding S4 domain"/>
    <property type="match status" value="1"/>
</dbReference>
<dbReference type="CDD" id="cd00165">
    <property type="entry name" value="S4"/>
    <property type="match status" value="1"/>
</dbReference>
<dbReference type="OMA" id="KRMFGHF"/>
<keyword evidence="7" id="KW-1185">Reference proteome</keyword>
<dbReference type="InterPro" id="IPR000748">
    <property type="entry name" value="PsdUridine_synth_RsuA/RluB/E/F"/>
</dbReference>
<keyword evidence="2" id="KW-0413">Isomerase</keyword>
<dbReference type="eggNOG" id="ENOG502S02U">
    <property type="taxonomic scope" value="Eukaryota"/>
</dbReference>
<dbReference type="PANTHER" id="PTHR47683">
    <property type="entry name" value="PSEUDOURIDINE SYNTHASE FAMILY PROTEIN-RELATED"/>
    <property type="match status" value="1"/>
</dbReference>
<evidence type="ECO:0000259" key="5">
    <source>
        <dbReference type="Pfam" id="PF01479"/>
    </source>
</evidence>
<evidence type="ECO:0000256" key="2">
    <source>
        <dbReference type="ARBA" id="ARBA00023235"/>
    </source>
</evidence>
<dbReference type="Proteomes" id="UP000001449">
    <property type="component" value="Chromosome 13"/>
</dbReference>